<keyword evidence="3 4" id="KW-0408">Iron</keyword>
<reference evidence="7 8" key="1">
    <citation type="submission" date="2013-05" db="EMBL/GenBank/DDBJ databases">
        <title>Genome assembly of Chondromyces apiculatus DSM 436.</title>
        <authorList>
            <person name="Sharma G."/>
            <person name="Khatri I."/>
            <person name="Kaur C."/>
            <person name="Mayilraj S."/>
            <person name="Subramanian S."/>
        </authorList>
    </citation>
    <scope>NUCLEOTIDE SEQUENCE [LARGE SCALE GENOMIC DNA]</scope>
    <source>
        <strain evidence="7 8">DSM 436</strain>
    </source>
</reference>
<dbReference type="STRING" id="1192034.CAP_4953"/>
<evidence type="ECO:0000256" key="1">
    <source>
        <dbReference type="ARBA" id="ARBA00022617"/>
    </source>
</evidence>
<dbReference type="InterPro" id="IPR009056">
    <property type="entry name" value="Cyt_c-like_dom"/>
</dbReference>
<sequence>MVGCGGGDGDEDGDSQSSLIECPADSADQQARGAQVIETRCNSCHAPNTGMQGGYDFTDAAVVRENAEKMMSEVDAGEMPAPPSPALEKSAVDDLRVYLSCL</sequence>
<evidence type="ECO:0000256" key="3">
    <source>
        <dbReference type="ARBA" id="ARBA00023004"/>
    </source>
</evidence>
<feature type="domain" description="Cytochrome c" evidence="6">
    <location>
        <begin position="28"/>
        <end position="102"/>
    </location>
</feature>
<dbReference type="Gene3D" id="1.10.760.10">
    <property type="entry name" value="Cytochrome c-like domain"/>
    <property type="match status" value="1"/>
</dbReference>
<dbReference type="SUPFAM" id="SSF46626">
    <property type="entry name" value="Cytochrome c"/>
    <property type="match status" value="1"/>
</dbReference>
<gene>
    <name evidence="7" type="ORF">CAP_4953</name>
</gene>
<dbReference type="InterPro" id="IPR036909">
    <property type="entry name" value="Cyt_c-like_dom_sf"/>
</dbReference>
<dbReference type="Proteomes" id="UP000019678">
    <property type="component" value="Unassembled WGS sequence"/>
</dbReference>
<keyword evidence="8" id="KW-1185">Reference proteome</keyword>
<name>A0A017T4E3_9BACT</name>
<dbReference type="PROSITE" id="PS51007">
    <property type="entry name" value="CYTC"/>
    <property type="match status" value="1"/>
</dbReference>
<protein>
    <recommendedName>
        <fullName evidence="6">Cytochrome c domain-containing protein</fullName>
    </recommendedName>
</protein>
<evidence type="ECO:0000256" key="4">
    <source>
        <dbReference type="PROSITE-ProRule" id="PRU00433"/>
    </source>
</evidence>
<dbReference type="GO" id="GO:0009055">
    <property type="term" value="F:electron transfer activity"/>
    <property type="evidence" value="ECO:0007669"/>
    <property type="project" value="InterPro"/>
</dbReference>
<evidence type="ECO:0000313" key="7">
    <source>
        <dbReference type="EMBL" id="EYF04079.1"/>
    </source>
</evidence>
<organism evidence="7 8">
    <name type="scientific">Chondromyces apiculatus DSM 436</name>
    <dbReference type="NCBI Taxonomy" id="1192034"/>
    <lineage>
        <taxon>Bacteria</taxon>
        <taxon>Pseudomonadati</taxon>
        <taxon>Myxococcota</taxon>
        <taxon>Polyangia</taxon>
        <taxon>Polyangiales</taxon>
        <taxon>Polyangiaceae</taxon>
        <taxon>Chondromyces</taxon>
    </lineage>
</organism>
<feature type="region of interest" description="Disordered" evidence="5">
    <location>
        <begin position="1"/>
        <end position="33"/>
    </location>
</feature>
<keyword evidence="2 4" id="KW-0479">Metal-binding</keyword>
<comment type="caution">
    <text evidence="7">The sequence shown here is derived from an EMBL/GenBank/DDBJ whole genome shotgun (WGS) entry which is preliminary data.</text>
</comment>
<dbReference type="eggNOG" id="COG3748">
    <property type="taxonomic scope" value="Bacteria"/>
</dbReference>
<proteinExistence type="predicted"/>
<evidence type="ECO:0000313" key="8">
    <source>
        <dbReference type="Proteomes" id="UP000019678"/>
    </source>
</evidence>
<dbReference type="GO" id="GO:0046872">
    <property type="term" value="F:metal ion binding"/>
    <property type="evidence" value="ECO:0007669"/>
    <property type="project" value="UniProtKB-KW"/>
</dbReference>
<dbReference type="AlphaFoldDB" id="A0A017T4E3"/>
<accession>A0A017T4E3</accession>
<keyword evidence="1 4" id="KW-0349">Heme</keyword>
<dbReference type="EMBL" id="ASRX01000039">
    <property type="protein sequence ID" value="EYF04079.1"/>
    <property type="molecule type" value="Genomic_DNA"/>
</dbReference>
<dbReference type="GO" id="GO:0020037">
    <property type="term" value="F:heme binding"/>
    <property type="evidence" value="ECO:0007669"/>
    <property type="project" value="InterPro"/>
</dbReference>
<evidence type="ECO:0000259" key="6">
    <source>
        <dbReference type="PROSITE" id="PS51007"/>
    </source>
</evidence>
<evidence type="ECO:0000256" key="5">
    <source>
        <dbReference type="SAM" id="MobiDB-lite"/>
    </source>
</evidence>
<evidence type="ECO:0000256" key="2">
    <source>
        <dbReference type="ARBA" id="ARBA00022723"/>
    </source>
</evidence>